<dbReference type="Pfam" id="PF23380">
    <property type="entry name" value="VIN3_C"/>
    <property type="match status" value="1"/>
</dbReference>
<keyword evidence="3" id="KW-0863">Zinc-finger</keyword>
<dbReference type="Pfam" id="PF23376">
    <property type="entry name" value="Fn3_VIN3"/>
    <property type="match status" value="1"/>
</dbReference>
<dbReference type="CDD" id="cd15521">
    <property type="entry name" value="PHD_VIN3_plant"/>
    <property type="match status" value="1"/>
</dbReference>
<protein>
    <recommendedName>
        <fullName evidence="10">VIN3-like protein 2</fullName>
    </recommendedName>
</protein>
<feature type="domain" description="VIN3-like fibronectin type-III" evidence="7">
    <location>
        <begin position="364"/>
        <end position="451"/>
    </location>
</feature>
<dbReference type="GO" id="GO:0008270">
    <property type="term" value="F:zinc ion binding"/>
    <property type="evidence" value="ECO:0007669"/>
    <property type="project" value="UniProtKB-KW"/>
</dbReference>
<keyword evidence="2" id="KW-0479">Metal-binding</keyword>
<evidence type="ECO:0000259" key="7">
    <source>
        <dbReference type="Pfam" id="PF23376"/>
    </source>
</evidence>
<dbReference type="Gramene" id="MELO3C011080.2.1">
    <property type="protein sequence ID" value="MELO3C011080.2.1"/>
    <property type="gene ID" value="MELO3C011080.2"/>
</dbReference>
<comment type="subcellular location">
    <subcellularLocation>
        <location evidence="1">Nucleus</location>
    </subcellularLocation>
</comment>
<evidence type="ECO:0000256" key="4">
    <source>
        <dbReference type="ARBA" id="ARBA00022833"/>
    </source>
</evidence>
<organism evidence="9">
    <name type="scientific">Cucumis melo</name>
    <name type="common">Muskmelon</name>
    <dbReference type="NCBI Taxonomy" id="3656"/>
    <lineage>
        <taxon>Eukaryota</taxon>
        <taxon>Viridiplantae</taxon>
        <taxon>Streptophyta</taxon>
        <taxon>Embryophyta</taxon>
        <taxon>Tracheophyta</taxon>
        <taxon>Spermatophyta</taxon>
        <taxon>Magnoliopsida</taxon>
        <taxon>eudicotyledons</taxon>
        <taxon>Gunneridae</taxon>
        <taxon>Pentapetalae</taxon>
        <taxon>rosids</taxon>
        <taxon>fabids</taxon>
        <taxon>Cucurbitales</taxon>
        <taxon>Cucurbitaceae</taxon>
        <taxon>Benincaseae</taxon>
        <taxon>Cucumis</taxon>
    </lineage>
</organism>
<dbReference type="InterPro" id="IPR058585">
    <property type="entry name" value="Fn3_VIN3"/>
</dbReference>
<reference evidence="9" key="1">
    <citation type="submission" date="2023-03" db="UniProtKB">
        <authorList>
            <consortium name="EnsemblPlants"/>
        </authorList>
    </citation>
    <scope>IDENTIFICATION</scope>
</reference>
<dbReference type="GO" id="GO:0005634">
    <property type="term" value="C:nucleus"/>
    <property type="evidence" value="ECO:0007669"/>
    <property type="project" value="UniProtKB-SubCell"/>
</dbReference>
<dbReference type="InterPro" id="IPR056990">
    <property type="entry name" value="VIN3-like_C"/>
</dbReference>
<proteinExistence type="predicted"/>
<evidence type="ECO:0000256" key="5">
    <source>
        <dbReference type="ARBA" id="ARBA00023242"/>
    </source>
</evidence>
<dbReference type="EnsemblPlants" id="MELO3C011080.2.1">
    <property type="protein sequence ID" value="MELO3C011080.2.1"/>
    <property type="gene ID" value="MELO3C011080.2"/>
</dbReference>
<feature type="domain" description="VIN3-like C-terminal" evidence="8">
    <location>
        <begin position="545"/>
        <end position="617"/>
    </location>
</feature>
<sequence length="630" mass="71867">MSEPEERFSGLDPAFAGYDIESGKGSNKMSMEKKKEIINEIAQKSKDATEILRSFTRRELLEIICAEMGKERKYTGYTKSQMIEHLLKLVSQKSENSSCPTLAFLRDKTQTSHKRPRKADQSSVVLLNSNNNASFETNEECSEVKICQNVACKAPLNPEFAFCKRCSCCICHCYDDNKDPSLWLTCCSDSSNENDSCGMSCHLECALKHERSGIVKNSLCEKLDGSFYCISCGKINGLMGWVSLSTDLKVAEYRSWRRQLLNAKEARRVDVLCLRLSLCHKILIGTNLYRELHKTVELAVNMLTNELGPLDEVCLRAARGIVNRLSCGAEVQKLCASAVEDFDSMCRVPYRDCLQKRETLNCKILFEDSSPTSVMVVLQYDDHLVKDFLGCRLWHRKANVKDYPDQPSFIALKAEKKFKINDLFPSTEYYCKVSLFSGIQVFGVWEAKWVTPKLSTPCPTLGKHRSGEIRTIDLLHSRVDSKANLTNLHPWNGLNKSKWESHYKNPSPKNSITPMKPISVCPSTPCKTSETRILLGLNCKRRTEESDYDYSVRIVKWLEHDEHIDEDFRVKFLTWFSLKASVRDRRVVSAFIDALIDDPPSLAGQLSHTFMDEIFCNQKPTSKHEYCNWI</sequence>
<evidence type="ECO:0000256" key="3">
    <source>
        <dbReference type="ARBA" id="ARBA00022771"/>
    </source>
</evidence>
<name>A0A9I9D0J4_CUCME</name>
<evidence type="ECO:0000259" key="8">
    <source>
        <dbReference type="Pfam" id="PF23380"/>
    </source>
</evidence>
<keyword evidence="4" id="KW-0862">Zinc</keyword>
<evidence type="ECO:0000259" key="6">
    <source>
        <dbReference type="Pfam" id="PF07227"/>
    </source>
</evidence>
<evidence type="ECO:0008006" key="10">
    <source>
        <dbReference type="Google" id="ProtNLM"/>
    </source>
</evidence>
<feature type="domain" description="Oberon-like PHD finger" evidence="6">
    <location>
        <begin position="138"/>
        <end position="280"/>
    </location>
</feature>
<dbReference type="GO" id="GO:0040029">
    <property type="term" value="P:epigenetic regulation of gene expression"/>
    <property type="evidence" value="ECO:0007669"/>
    <property type="project" value="InterPro"/>
</dbReference>
<evidence type="ECO:0000313" key="9">
    <source>
        <dbReference type="EnsemblPlants" id="MELO3C011080.2.1"/>
    </source>
</evidence>
<dbReference type="PANTHER" id="PTHR46286:SF6">
    <property type="entry name" value="OS08G0220600 PROTEIN"/>
    <property type="match status" value="1"/>
</dbReference>
<dbReference type="AlphaFoldDB" id="A0A9I9D0J4"/>
<keyword evidence="5" id="KW-0539">Nucleus</keyword>
<dbReference type="Pfam" id="PF07227">
    <property type="entry name" value="PHD_Oberon"/>
    <property type="match status" value="1"/>
</dbReference>
<dbReference type="InterPro" id="IPR044514">
    <property type="entry name" value="VIN3-like"/>
</dbReference>
<dbReference type="PANTHER" id="PTHR46286">
    <property type="entry name" value="VIN3-LIKE PROTEIN 2-RELATED"/>
    <property type="match status" value="1"/>
</dbReference>
<evidence type="ECO:0000256" key="2">
    <source>
        <dbReference type="ARBA" id="ARBA00022723"/>
    </source>
</evidence>
<dbReference type="InterPro" id="IPR032881">
    <property type="entry name" value="Oberon-like_PHD"/>
</dbReference>
<dbReference type="GO" id="GO:0010048">
    <property type="term" value="P:vernalization response"/>
    <property type="evidence" value="ECO:0007669"/>
    <property type="project" value="InterPro"/>
</dbReference>
<accession>A0A9I9D0J4</accession>
<evidence type="ECO:0000256" key="1">
    <source>
        <dbReference type="ARBA" id="ARBA00004123"/>
    </source>
</evidence>